<feature type="compositionally biased region" description="Acidic residues" evidence="1">
    <location>
        <begin position="381"/>
        <end position="401"/>
    </location>
</feature>
<evidence type="ECO:0000313" key="2">
    <source>
        <dbReference type="EMBL" id="OCF60331.1"/>
    </source>
</evidence>
<dbReference type="GO" id="GO:0003676">
    <property type="term" value="F:nucleic acid binding"/>
    <property type="evidence" value="ECO:0007669"/>
    <property type="project" value="InterPro"/>
</dbReference>
<gene>
    <name evidence="2" type="ORF">L486_03013</name>
</gene>
<sequence>MKRPRETSPSSSHRPHTRPRLTGSNLEPVNTNAPRRFPHSAPVPIRGYSTFHASSFESRSLQDLQDDELSAPGRIENENPHYDSIPNPLTGQDFPSDHQVDISTPELTHSPTPPADNEPFPAYIVVDRHSLRPLLGWTTYKRLNRSTGLFEDHLVGVSETNVQVMGLIPQAFNGMDEMKTALWSIFRPCGKILSIIVFKEFEYHSLYTAQLGFENRGSALRGLRVNNGYFHNFTWHPLKISRRAYNHSLWGIVKSSELSELQTRLLNSNKRNIQFPLELETIYGDQFFTNFDLPMAPLHLENYRSFEDLGEEYRPSLIALDKNEQRQEHEIASFPLSSKRTEIHRRLSVERNRMKEHVHPELVGLVGYNWQTGKLDPLEVQQEEDEEDGGCEEDAGMEMDENMEHGTGEGEGEDGWMELVMDPWDERM</sequence>
<feature type="compositionally biased region" description="Polar residues" evidence="1">
    <location>
        <begin position="101"/>
        <end position="110"/>
    </location>
</feature>
<dbReference type="Proteomes" id="UP000092583">
    <property type="component" value="Unassembled WGS sequence"/>
</dbReference>
<feature type="region of interest" description="Disordered" evidence="1">
    <location>
        <begin position="71"/>
        <end position="116"/>
    </location>
</feature>
<organism evidence="2 3">
    <name type="scientific">Kwoniella mangroviensis CBS 10435</name>
    <dbReference type="NCBI Taxonomy" id="1331196"/>
    <lineage>
        <taxon>Eukaryota</taxon>
        <taxon>Fungi</taxon>
        <taxon>Dikarya</taxon>
        <taxon>Basidiomycota</taxon>
        <taxon>Agaricomycotina</taxon>
        <taxon>Tremellomycetes</taxon>
        <taxon>Tremellales</taxon>
        <taxon>Cryptococcaceae</taxon>
        <taxon>Kwoniella</taxon>
    </lineage>
</organism>
<feature type="compositionally biased region" description="Polar residues" evidence="1">
    <location>
        <begin position="22"/>
        <end position="33"/>
    </location>
</feature>
<accession>A0A1B9IXS0</accession>
<dbReference type="OrthoDB" id="2564399at2759"/>
<evidence type="ECO:0000313" key="3">
    <source>
        <dbReference type="Proteomes" id="UP000092583"/>
    </source>
</evidence>
<dbReference type="AlphaFoldDB" id="A0A1B9IXS0"/>
<proteinExistence type="predicted"/>
<protein>
    <submittedName>
        <fullName evidence="2">Uncharacterized protein</fullName>
    </submittedName>
</protein>
<reference evidence="2 3" key="1">
    <citation type="submission" date="2013-07" db="EMBL/GenBank/DDBJ databases">
        <title>The Genome Sequence of Kwoniella mangroviensis CBS10435.</title>
        <authorList>
            <consortium name="The Broad Institute Genome Sequencing Platform"/>
            <person name="Cuomo C."/>
            <person name="Litvintseva A."/>
            <person name="Chen Y."/>
            <person name="Heitman J."/>
            <person name="Sun S."/>
            <person name="Springer D."/>
            <person name="Dromer F."/>
            <person name="Young S.K."/>
            <person name="Zeng Q."/>
            <person name="Gargeya S."/>
            <person name="Fitzgerald M."/>
            <person name="Abouelleil A."/>
            <person name="Alvarado L."/>
            <person name="Berlin A.M."/>
            <person name="Chapman S.B."/>
            <person name="Dewar J."/>
            <person name="Goldberg J."/>
            <person name="Griggs A."/>
            <person name="Gujja S."/>
            <person name="Hansen M."/>
            <person name="Howarth C."/>
            <person name="Imamovic A."/>
            <person name="Larimer J."/>
            <person name="McCowan C."/>
            <person name="Murphy C."/>
            <person name="Pearson M."/>
            <person name="Priest M."/>
            <person name="Roberts A."/>
            <person name="Saif S."/>
            <person name="Shea T."/>
            <person name="Sykes S."/>
            <person name="Wortman J."/>
            <person name="Nusbaum C."/>
            <person name="Birren B."/>
        </authorList>
    </citation>
    <scope>NUCLEOTIDE SEQUENCE [LARGE SCALE GENOMIC DNA]</scope>
    <source>
        <strain evidence="2 3">CBS 10435</strain>
    </source>
</reference>
<evidence type="ECO:0000256" key="1">
    <source>
        <dbReference type="SAM" id="MobiDB-lite"/>
    </source>
</evidence>
<name>A0A1B9IXS0_9TREE</name>
<feature type="region of interest" description="Disordered" evidence="1">
    <location>
        <begin position="1"/>
        <end position="44"/>
    </location>
</feature>
<keyword evidence="3" id="KW-1185">Reference proteome</keyword>
<dbReference type="SUPFAM" id="SSF54928">
    <property type="entry name" value="RNA-binding domain, RBD"/>
    <property type="match status" value="1"/>
</dbReference>
<feature type="region of interest" description="Disordered" evidence="1">
    <location>
        <begin position="379"/>
        <end position="428"/>
    </location>
</feature>
<dbReference type="EMBL" id="KI669460">
    <property type="protein sequence ID" value="OCF60331.1"/>
    <property type="molecule type" value="Genomic_DNA"/>
</dbReference>
<reference evidence="3" key="2">
    <citation type="submission" date="2013-12" db="EMBL/GenBank/DDBJ databases">
        <title>Evolution of pathogenesis and genome organization in the Tremellales.</title>
        <authorList>
            <person name="Cuomo C."/>
            <person name="Litvintseva A."/>
            <person name="Heitman J."/>
            <person name="Chen Y."/>
            <person name="Sun S."/>
            <person name="Springer D."/>
            <person name="Dromer F."/>
            <person name="Young S."/>
            <person name="Zeng Q."/>
            <person name="Chapman S."/>
            <person name="Gujja S."/>
            <person name="Saif S."/>
            <person name="Birren B."/>
        </authorList>
    </citation>
    <scope>NUCLEOTIDE SEQUENCE [LARGE SCALE GENOMIC DNA]</scope>
    <source>
        <strain evidence="3">CBS 10435</strain>
    </source>
</reference>
<dbReference type="InterPro" id="IPR035979">
    <property type="entry name" value="RBD_domain_sf"/>
</dbReference>